<organism evidence="17 18">
    <name type="scientific">Calditerrivibrio nitroreducens</name>
    <dbReference type="NCBI Taxonomy" id="477976"/>
    <lineage>
        <taxon>Bacteria</taxon>
        <taxon>Pseudomonadati</taxon>
        <taxon>Deferribacterota</taxon>
        <taxon>Deferribacteres</taxon>
        <taxon>Deferribacterales</taxon>
        <taxon>Calditerrivibrionaceae</taxon>
    </lineage>
</organism>
<dbReference type="NCBIfam" id="TIGR00757">
    <property type="entry name" value="RNaseEG"/>
    <property type="match status" value="1"/>
</dbReference>
<evidence type="ECO:0000313" key="18">
    <source>
        <dbReference type="Proteomes" id="UP000242881"/>
    </source>
</evidence>
<evidence type="ECO:0000256" key="1">
    <source>
        <dbReference type="ARBA" id="ARBA00001946"/>
    </source>
</evidence>
<evidence type="ECO:0000256" key="8">
    <source>
        <dbReference type="ARBA" id="ARBA00022694"/>
    </source>
</evidence>
<dbReference type="PANTHER" id="PTHR30001:SF0">
    <property type="entry name" value="RIBONUCLEASE G"/>
    <property type="match status" value="1"/>
</dbReference>
<evidence type="ECO:0000256" key="9">
    <source>
        <dbReference type="ARBA" id="ARBA00022722"/>
    </source>
</evidence>
<dbReference type="AlphaFoldDB" id="A0A2J6WJY1"/>
<dbReference type="Pfam" id="PF10150">
    <property type="entry name" value="RNase_E_G"/>
    <property type="match status" value="1"/>
</dbReference>
<keyword evidence="13" id="KW-0378">Hydrolase</keyword>
<keyword evidence="8" id="KW-0819">tRNA processing</keyword>
<evidence type="ECO:0000256" key="11">
    <source>
        <dbReference type="ARBA" id="ARBA00022730"/>
    </source>
</evidence>
<name>A0A2J6WJY1_9BACT</name>
<keyword evidence="7" id="KW-0820">tRNA-binding</keyword>
<evidence type="ECO:0000313" key="17">
    <source>
        <dbReference type="EMBL" id="PMP70589.1"/>
    </source>
</evidence>
<comment type="subcellular location">
    <subcellularLocation>
        <location evidence="2">Cytoplasm</location>
    </subcellularLocation>
</comment>
<evidence type="ECO:0000256" key="7">
    <source>
        <dbReference type="ARBA" id="ARBA00022555"/>
    </source>
</evidence>
<dbReference type="GO" id="GO:0046872">
    <property type="term" value="F:metal ion binding"/>
    <property type="evidence" value="ECO:0007669"/>
    <property type="project" value="UniProtKB-KW"/>
</dbReference>
<dbReference type="GO" id="GO:0005737">
    <property type="term" value="C:cytoplasm"/>
    <property type="evidence" value="ECO:0007669"/>
    <property type="project" value="UniProtKB-SubCell"/>
</dbReference>
<keyword evidence="9" id="KW-0540">Nuclease</keyword>
<keyword evidence="14" id="KW-0460">Magnesium</keyword>
<evidence type="ECO:0000256" key="13">
    <source>
        <dbReference type="ARBA" id="ARBA00022801"/>
    </source>
</evidence>
<comment type="cofactor">
    <cofactor evidence="1">
        <name>Mg(2+)</name>
        <dbReference type="ChEBI" id="CHEBI:18420"/>
    </cofactor>
</comment>
<dbReference type="GO" id="GO:0019843">
    <property type="term" value="F:rRNA binding"/>
    <property type="evidence" value="ECO:0007669"/>
    <property type="project" value="UniProtKB-KW"/>
</dbReference>
<evidence type="ECO:0000259" key="16">
    <source>
        <dbReference type="PROSITE" id="PS50126"/>
    </source>
</evidence>
<keyword evidence="10" id="KW-0479">Metal-binding</keyword>
<evidence type="ECO:0000256" key="15">
    <source>
        <dbReference type="ARBA" id="ARBA00022884"/>
    </source>
</evidence>
<evidence type="ECO:0000256" key="14">
    <source>
        <dbReference type="ARBA" id="ARBA00022842"/>
    </source>
</evidence>
<evidence type="ECO:0000256" key="4">
    <source>
        <dbReference type="ARBA" id="ARBA00017719"/>
    </source>
</evidence>
<comment type="caution">
    <text evidence="17">The sequence shown here is derived from an EMBL/GenBank/DDBJ whole genome shotgun (WGS) entry which is preliminary data.</text>
</comment>
<dbReference type="InterPro" id="IPR012340">
    <property type="entry name" value="NA-bd_OB-fold"/>
</dbReference>
<keyword evidence="5" id="KW-0963">Cytoplasm</keyword>
<dbReference type="InterPro" id="IPR004659">
    <property type="entry name" value="RNase_E/G"/>
</dbReference>
<evidence type="ECO:0000256" key="12">
    <source>
        <dbReference type="ARBA" id="ARBA00022759"/>
    </source>
</evidence>
<dbReference type="InterPro" id="IPR019307">
    <property type="entry name" value="RNA-bd_AU-1/RNase_E/G"/>
</dbReference>
<dbReference type="GO" id="GO:0004519">
    <property type="term" value="F:endonuclease activity"/>
    <property type="evidence" value="ECO:0007669"/>
    <property type="project" value="UniProtKB-KW"/>
</dbReference>
<dbReference type="GO" id="GO:0008033">
    <property type="term" value="P:tRNA processing"/>
    <property type="evidence" value="ECO:0007669"/>
    <property type="project" value="UniProtKB-KW"/>
</dbReference>
<evidence type="ECO:0000256" key="10">
    <source>
        <dbReference type="ARBA" id="ARBA00022723"/>
    </source>
</evidence>
<accession>A0A2J6WJY1</accession>
<dbReference type="InterPro" id="IPR003029">
    <property type="entry name" value="S1_domain"/>
</dbReference>
<evidence type="ECO:0000256" key="6">
    <source>
        <dbReference type="ARBA" id="ARBA00022552"/>
    </source>
</evidence>
<evidence type="ECO:0000256" key="3">
    <source>
        <dbReference type="ARBA" id="ARBA00005663"/>
    </source>
</evidence>
<dbReference type="GO" id="GO:0000049">
    <property type="term" value="F:tRNA binding"/>
    <property type="evidence" value="ECO:0007669"/>
    <property type="project" value="UniProtKB-KW"/>
</dbReference>
<keyword evidence="12" id="KW-0255">Endonuclease</keyword>
<comment type="similarity">
    <text evidence="3">Belongs to the RNase E/G family. RNase G subfamily.</text>
</comment>
<dbReference type="CDD" id="cd04453">
    <property type="entry name" value="S1_RNase_E"/>
    <property type="match status" value="1"/>
</dbReference>
<dbReference type="RefSeq" id="WP_424606163.1">
    <property type="nucleotide sequence ID" value="NZ_JBNAVA010000012.1"/>
</dbReference>
<sequence>MAREIIINSTPNETRVAVLENNSLSEIFLERAKNKGIAGNIYKGKVVKVLPGMQSAFIDIGHERAAFLHAGDLYIDDSENFSLLEDRIAEVEDLDLENGNKIYVPIEDLIQEGQEIIVQVAKEPIGQKGARLTTHITIPGRYLVLMPSYNHVGISRKIEDDKERERLKNILLNIKPANVGLIARTVCENSSEEDLKADLNYLLKTWEKVSTKSKEPGAPKLIYEELDLLFRTVRDLANDEVRKIIVDTKSDYLRIKSFVKEYLSNNHITIELYENDMPIFDYYNIEIEISRLLERRVWLKSGGYIVIDQTEALTVIDVNTGKFVGKRNFDETILKTNIEAAKEIAWQMRLRNLGGIIIVDFIDMEKEEHKEKVLQTLLQEMKKDRAKASVVNISPLGLFEITRKRVQDSLNKMLTEPCPYCDGRGVVKSKLTICYDILREIRRLAPYFSNKKIFVEAHPDVADIILNNERENIDEIEVMFQLSIEIKPNSRYHMEHYEVIPLEKA</sequence>
<dbReference type="Gene3D" id="3.40.1260.20">
    <property type="entry name" value="Ribonuclease E, catalytic domain"/>
    <property type="match status" value="1"/>
</dbReference>
<dbReference type="Gene3D" id="2.40.50.140">
    <property type="entry name" value="Nucleic acid-binding proteins"/>
    <property type="match status" value="1"/>
</dbReference>
<dbReference type="GO" id="GO:0016787">
    <property type="term" value="F:hydrolase activity"/>
    <property type="evidence" value="ECO:0007669"/>
    <property type="project" value="UniProtKB-KW"/>
</dbReference>
<evidence type="ECO:0000256" key="2">
    <source>
        <dbReference type="ARBA" id="ARBA00004496"/>
    </source>
</evidence>
<dbReference type="PANTHER" id="PTHR30001">
    <property type="entry name" value="RIBONUCLEASE"/>
    <property type="match status" value="1"/>
</dbReference>
<dbReference type="SMART" id="SM00316">
    <property type="entry name" value="S1"/>
    <property type="match status" value="1"/>
</dbReference>
<dbReference type="InterPro" id="IPR048583">
    <property type="entry name" value="RNase_E_G_thioredoxin-like"/>
</dbReference>
<evidence type="ECO:0000256" key="5">
    <source>
        <dbReference type="ARBA" id="ARBA00022490"/>
    </source>
</evidence>
<dbReference type="GO" id="GO:0006364">
    <property type="term" value="P:rRNA processing"/>
    <property type="evidence" value="ECO:0007669"/>
    <property type="project" value="UniProtKB-KW"/>
</dbReference>
<keyword evidence="11" id="KW-0699">rRNA-binding</keyword>
<keyword evidence="15" id="KW-0694">RNA-binding</keyword>
<protein>
    <recommendedName>
        <fullName evidence="4">Ribonuclease G</fullName>
    </recommendedName>
</protein>
<dbReference type="Pfam" id="PF20833">
    <property type="entry name" value="RNase_E_G_Thio"/>
    <property type="match status" value="1"/>
</dbReference>
<dbReference type="Proteomes" id="UP000242881">
    <property type="component" value="Unassembled WGS sequence"/>
</dbReference>
<dbReference type="PROSITE" id="PS50126">
    <property type="entry name" value="S1"/>
    <property type="match status" value="1"/>
</dbReference>
<dbReference type="EMBL" id="PNIN01000051">
    <property type="protein sequence ID" value="PMP70589.1"/>
    <property type="molecule type" value="Genomic_DNA"/>
</dbReference>
<proteinExistence type="inferred from homology"/>
<reference evidence="17 18" key="1">
    <citation type="submission" date="2018-01" db="EMBL/GenBank/DDBJ databases">
        <title>Metagenomic assembled genomes from two thermal pools in the Uzon Caldera, Kamchatka, Russia.</title>
        <authorList>
            <person name="Wilkins L."/>
            <person name="Ettinger C."/>
        </authorList>
    </citation>
    <scope>NUCLEOTIDE SEQUENCE [LARGE SCALE GENOMIC DNA]</scope>
    <source>
        <strain evidence="17">ZAV-05</strain>
    </source>
</reference>
<gene>
    <name evidence="17" type="ORF">C0187_05440</name>
</gene>
<dbReference type="SUPFAM" id="SSF50249">
    <property type="entry name" value="Nucleic acid-binding proteins"/>
    <property type="match status" value="1"/>
</dbReference>
<keyword evidence="6" id="KW-0698">rRNA processing</keyword>
<feature type="domain" description="S1 motif" evidence="16">
    <location>
        <begin position="39"/>
        <end position="121"/>
    </location>
</feature>
<dbReference type="GO" id="GO:0004540">
    <property type="term" value="F:RNA nuclease activity"/>
    <property type="evidence" value="ECO:0007669"/>
    <property type="project" value="InterPro"/>
</dbReference>